<evidence type="ECO:0000313" key="2">
    <source>
        <dbReference type="Proteomes" id="UP000050297"/>
    </source>
</evidence>
<gene>
    <name evidence="1" type="ORF">ALO91_101068</name>
</gene>
<reference evidence="1 2" key="1">
    <citation type="submission" date="2015-09" db="EMBL/GenBank/DDBJ databases">
        <title>Genome announcement of multiple Pseudomonas syringae strains.</title>
        <authorList>
            <person name="Thakur S."/>
            <person name="Wang P.W."/>
            <person name="Gong Y."/>
            <person name="Weir B.S."/>
            <person name="Guttman D.S."/>
        </authorList>
    </citation>
    <scope>NUCLEOTIDE SEQUENCE [LARGE SCALE GENOMIC DNA]</scope>
    <source>
        <strain evidence="1 2">ICMP2802</strain>
    </source>
</reference>
<protein>
    <submittedName>
        <fullName evidence="1">Uncharacterized protein</fullName>
    </submittedName>
</protein>
<dbReference type="AlphaFoldDB" id="A0A0P9IC24"/>
<name>A0A0P9IC24_PSESX</name>
<organism evidence="1 2">
    <name type="scientific">Pseudomonas syringae pv. aceris</name>
    <dbReference type="NCBI Taxonomy" id="199198"/>
    <lineage>
        <taxon>Bacteria</taxon>
        <taxon>Pseudomonadati</taxon>
        <taxon>Pseudomonadota</taxon>
        <taxon>Gammaproteobacteria</taxon>
        <taxon>Pseudomonadales</taxon>
        <taxon>Pseudomonadaceae</taxon>
        <taxon>Pseudomonas</taxon>
        <taxon>Pseudomonas syringae</taxon>
    </lineage>
</organism>
<sequence>MSYGIRVWGADGALQLDENSFTIRVALSTLVTFSGTTKTSQDFAVPGVGPGNGVAIVIPVGAYDSNQRQHETELLDGVARVYNHTRTYSSSTVSGGTMRLLVMRFS</sequence>
<evidence type="ECO:0000313" key="1">
    <source>
        <dbReference type="EMBL" id="KPW22700.1"/>
    </source>
</evidence>
<comment type="caution">
    <text evidence="1">The sequence shown here is derived from an EMBL/GenBank/DDBJ whole genome shotgun (WGS) entry which is preliminary data.</text>
</comment>
<dbReference type="PATRIC" id="fig|199198.5.peg.5163"/>
<dbReference type="EMBL" id="LJPM01000178">
    <property type="protein sequence ID" value="KPW22700.1"/>
    <property type="molecule type" value="Genomic_DNA"/>
</dbReference>
<proteinExistence type="predicted"/>
<dbReference type="Proteomes" id="UP000050297">
    <property type="component" value="Unassembled WGS sequence"/>
</dbReference>
<accession>A0A0P9IC24</accession>